<name>A0A7S3FMB6_9VIRI</name>
<dbReference type="AlphaFoldDB" id="A0A7S3FMB6"/>
<sequence length="686" mass="74759">MSKQQVRALKQLEPSANFVLDDIEDGGAAGVSPDVRRLAAALRDNADGSGPILCMRNTTQDMKTPDMHHLLEALLENHTVQILSIGNQKALTHCVHNAKLFLKVLQQRRVWGLEMGETRWEHDTLYGLLEGMWPQHGERTTAVAFGFIDDRCGNDEKLIRRFKDITREQRRADKAARAAAVAAGRWLETPSAQWLDPANFYWISRSHMVTRFAWSPKQEAEFWRSQGYAVPLAKRNMQAHNPRAWSNPHIRQYSDMLPGGCDEATQTNKKWGTSRESATAAQVIAWLADDLPYPAFPGIDKIYWDIYTTPFIMAIRADGAAPASVKRLSCLLLEIGAEAWMRSRGRELDPSAAHTRGRRVTWQGDDAMYEQWSRGLAQLVLDDELGKLDGDVEARREAYRRLVRHAVWLWTSNLQETVEALWGGGGEEFESDEDEEWGLGALAEGLPHATERGKVDDEGLGDAMRGSAGAKLWNEEDLLEDLDLGKPAAVDNEEAEDLELVAAADNAGAAAAAAAARADAATGDDNESSDDGAFGSSMGEGGDGDLAVIRQLERHGHAYIAPSDGEDSLAVLSRTGTFDVAFYGNRMVTGLAADIAALQRRQGVVSRPVSVVELCTSSDEEDEVQGGGKSDAKRARMGGDQGEPAEMLFPPPHEKNGAAEAATGRSDGGGGDGDGDGSSSDLELEL</sequence>
<feature type="region of interest" description="Disordered" evidence="1">
    <location>
        <begin position="616"/>
        <end position="686"/>
    </location>
</feature>
<proteinExistence type="predicted"/>
<protein>
    <submittedName>
        <fullName evidence="2">Uncharacterized protein</fullName>
    </submittedName>
</protein>
<feature type="compositionally biased region" description="Low complexity" evidence="1">
    <location>
        <begin position="677"/>
        <end position="686"/>
    </location>
</feature>
<dbReference type="EMBL" id="HBHY01021041">
    <property type="protein sequence ID" value="CAE0151894.1"/>
    <property type="molecule type" value="Transcribed_RNA"/>
</dbReference>
<organism evidence="2">
    <name type="scientific">Prasinoderma singulare</name>
    <dbReference type="NCBI Taxonomy" id="676789"/>
    <lineage>
        <taxon>Eukaryota</taxon>
        <taxon>Viridiplantae</taxon>
        <taxon>Prasinodermophyta</taxon>
        <taxon>Prasinodermophyceae</taxon>
        <taxon>Prasinodermales</taxon>
        <taxon>Prasinodermaceae</taxon>
        <taxon>Prasinoderma</taxon>
    </lineage>
</organism>
<accession>A0A7S3FMB6</accession>
<gene>
    <name evidence="2" type="ORF">PSIN1315_LOCUS13471</name>
</gene>
<evidence type="ECO:0000313" key="2">
    <source>
        <dbReference type="EMBL" id="CAE0151894.1"/>
    </source>
</evidence>
<evidence type="ECO:0000256" key="1">
    <source>
        <dbReference type="SAM" id="MobiDB-lite"/>
    </source>
</evidence>
<feature type="region of interest" description="Disordered" evidence="1">
    <location>
        <begin position="520"/>
        <end position="540"/>
    </location>
</feature>
<reference evidence="2" key="1">
    <citation type="submission" date="2021-01" db="EMBL/GenBank/DDBJ databases">
        <authorList>
            <person name="Corre E."/>
            <person name="Pelletier E."/>
            <person name="Niang G."/>
            <person name="Scheremetjew M."/>
            <person name="Finn R."/>
            <person name="Kale V."/>
            <person name="Holt S."/>
            <person name="Cochrane G."/>
            <person name="Meng A."/>
            <person name="Brown T."/>
            <person name="Cohen L."/>
        </authorList>
    </citation>
    <scope>NUCLEOTIDE SEQUENCE</scope>
    <source>
        <strain evidence="2">RCC927</strain>
    </source>
</reference>